<dbReference type="GO" id="GO:0004853">
    <property type="term" value="F:uroporphyrinogen decarboxylase activity"/>
    <property type="evidence" value="ECO:0007669"/>
    <property type="project" value="UniProtKB-UniRule"/>
</dbReference>
<comment type="subunit">
    <text evidence="7">Homodimer.</text>
</comment>
<dbReference type="NCBIfam" id="TIGR01464">
    <property type="entry name" value="hemE"/>
    <property type="match status" value="1"/>
</dbReference>
<dbReference type="EC" id="4.1.1.37" evidence="3 7"/>
<evidence type="ECO:0000256" key="2">
    <source>
        <dbReference type="ARBA" id="ARBA00009935"/>
    </source>
</evidence>
<dbReference type="OrthoDB" id="9806656at2"/>
<feature type="binding site" evidence="7">
    <location>
        <position position="196"/>
    </location>
    <ligand>
        <name>substrate</name>
    </ligand>
</feature>
<dbReference type="InterPro" id="IPR038071">
    <property type="entry name" value="UROD/MetE-like_sf"/>
</dbReference>
<dbReference type="PATRIC" id="fig|1359163.3.peg.733"/>
<dbReference type="Proteomes" id="UP000033562">
    <property type="component" value="Unassembled WGS sequence"/>
</dbReference>
<evidence type="ECO:0000256" key="5">
    <source>
        <dbReference type="ARBA" id="ARBA00023239"/>
    </source>
</evidence>
<dbReference type="GO" id="GO:0006782">
    <property type="term" value="P:protoporphyrinogen IX biosynthetic process"/>
    <property type="evidence" value="ECO:0007669"/>
    <property type="project" value="UniProtKB-UniRule"/>
</dbReference>
<keyword evidence="7" id="KW-0963">Cytoplasm</keyword>
<dbReference type="GO" id="GO:0005829">
    <property type="term" value="C:cytosol"/>
    <property type="evidence" value="ECO:0007669"/>
    <property type="project" value="TreeGrafter"/>
</dbReference>
<comment type="pathway">
    <text evidence="1 7 8">Porphyrin-containing compound metabolism; protoporphyrin-IX biosynthesis; coproporphyrinogen-III from 5-aminolevulinate: step 4/4.</text>
</comment>
<dbReference type="UniPathway" id="UPA00251">
    <property type="reaction ID" value="UER00321"/>
</dbReference>
<name>A0A0F3NNM8_9RICK</name>
<comment type="caution">
    <text evidence="7">Lacks conserved residue(s) required for the propagation of feature annotation.</text>
</comment>
<feature type="site" description="Transition state stabilizer" evidence="7">
    <location>
        <position position="69"/>
    </location>
</feature>
<evidence type="ECO:0000256" key="3">
    <source>
        <dbReference type="ARBA" id="ARBA00012288"/>
    </source>
</evidence>
<reference evidence="11 12" key="1">
    <citation type="submission" date="2015-02" db="EMBL/GenBank/DDBJ databases">
        <title>Genome Sequencing of Rickettsiales.</title>
        <authorList>
            <person name="Daugherty S.C."/>
            <person name="Su Q."/>
            <person name="Abolude K."/>
            <person name="Beier-Sexton M."/>
            <person name="Carlyon J.A."/>
            <person name="Carter R."/>
            <person name="Day N.P."/>
            <person name="Dumler S.J."/>
            <person name="Dyachenko V."/>
            <person name="Godinez A."/>
            <person name="Kurtti T.J."/>
            <person name="Lichay M."/>
            <person name="Mullins K.E."/>
            <person name="Ott S."/>
            <person name="Pappas-Brown V."/>
            <person name="Paris D.H."/>
            <person name="Patel P."/>
            <person name="Richards A.L."/>
            <person name="Sadzewicz L."/>
            <person name="Sears K."/>
            <person name="Seidman D."/>
            <person name="Sengamalay N."/>
            <person name="Stenos J."/>
            <person name="Tallon L.J."/>
            <person name="Vincent G."/>
            <person name="Fraser C.M."/>
            <person name="Munderloh U."/>
            <person name="Dunning-Hotopp J.C."/>
        </authorList>
    </citation>
    <scope>NUCLEOTIDE SEQUENCE [LARGE SCALE GENOMIC DNA]</scope>
    <source>
        <strain evidence="11 12">RAC413</strain>
    </source>
</reference>
<evidence type="ECO:0000256" key="1">
    <source>
        <dbReference type="ARBA" id="ARBA00004804"/>
    </source>
</evidence>
<keyword evidence="6 7" id="KW-0627">Porphyrin biosynthesis</keyword>
<keyword evidence="5 7" id="KW-0456">Lyase</keyword>
<comment type="subcellular location">
    <subcellularLocation>
        <location evidence="7">Cytoplasm</location>
    </subcellularLocation>
</comment>
<keyword evidence="12" id="KW-1185">Reference proteome</keyword>
<evidence type="ECO:0000256" key="6">
    <source>
        <dbReference type="ARBA" id="ARBA00023244"/>
    </source>
</evidence>
<dbReference type="PANTHER" id="PTHR21091">
    <property type="entry name" value="METHYLTETRAHYDROFOLATE:HOMOCYSTEINE METHYLTRANSFERASE RELATED"/>
    <property type="match status" value="1"/>
</dbReference>
<dbReference type="InterPro" id="IPR006361">
    <property type="entry name" value="Uroporphyrinogen_deCO2ase_HemE"/>
</dbReference>
<dbReference type="AlphaFoldDB" id="A0A0F3NNM8"/>
<dbReference type="HAMAP" id="MF_00218">
    <property type="entry name" value="URO_D"/>
    <property type="match status" value="1"/>
</dbReference>
<dbReference type="PANTHER" id="PTHR21091:SF169">
    <property type="entry name" value="UROPORPHYRINOGEN DECARBOXYLASE"/>
    <property type="match status" value="1"/>
</dbReference>
<comment type="caution">
    <text evidence="11">The sequence shown here is derived from an EMBL/GenBank/DDBJ whole genome shotgun (WGS) entry which is preliminary data.</text>
</comment>
<evidence type="ECO:0000256" key="4">
    <source>
        <dbReference type="ARBA" id="ARBA00022793"/>
    </source>
</evidence>
<comment type="catalytic activity">
    <reaction evidence="7 8">
        <text>uroporphyrinogen III + 4 H(+) = coproporphyrinogen III + 4 CO2</text>
        <dbReference type="Rhea" id="RHEA:19865"/>
        <dbReference type="ChEBI" id="CHEBI:15378"/>
        <dbReference type="ChEBI" id="CHEBI:16526"/>
        <dbReference type="ChEBI" id="CHEBI:57308"/>
        <dbReference type="ChEBI" id="CHEBI:57309"/>
        <dbReference type="EC" id="4.1.1.37"/>
    </reaction>
</comment>
<feature type="binding site" evidence="7">
    <location>
        <begin position="20"/>
        <end position="24"/>
    </location>
    <ligand>
        <name>substrate</name>
    </ligand>
</feature>
<organism evidence="11 12">
    <name type="scientific">Candidatus Neoehrlichia procyonis str. RAC413</name>
    <dbReference type="NCBI Taxonomy" id="1359163"/>
    <lineage>
        <taxon>Bacteria</taxon>
        <taxon>Pseudomonadati</taxon>
        <taxon>Pseudomonadota</taxon>
        <taxon>Alphaproteobacteria</taxon>
        <taxon>Rickettsiales</taxon>
        <taxon>Anaplasmataceae</taxon>
        <taxon>Candidatus Neoehrlichia</taxon>
    </lineage>
</organism>
<protein>
    <recommendedName>
        <fullName evidence="3 7">Uroporphyrinogen decarboxylase</fullName>
        <shortName evidence="7">UPD</shortName>
        <shortName evidence="7">URO-D</shortName>
        <ecNumber evidence="3 7">4.1.1.37</ecNumber>
    </recommendedName>
</protein>
<dbReference type="InterPro" id="IPR000257">
    <property type="entry name" value="Uroporphyrinogen_deCOase"/>
</dbReference>
<dbReference type="CDD" id="cd00717">
    <property type="entry name" value="URO-D"/>
    <property type="match status" value="1"/>
</dbReference>
<feature type="domain" description="Uroporphyrinogen decarboxylase (URO-D)" evidence="10">
    <location>
        <begin position="15"/>
        <end position="24"/>
    </location>
</feature>
<feature type="binding site" evidence="7">
    <location>
        <position position="69"/>
    </location>
    <ligand>
        <name>substrate</name>
    </ligand>
</feature>
<dbReference type="Pfam" id="PF01208">
    <property type="entry name" value="URO-D"/>
    <property type="match status" value="1"/>
</dbReference>
<evidence type="ECO:0000313" key="12">
    <source>
        <dbReference type="Proteomes" id="UP000033562"/>
    </source>
</evidence>
<evidence type="ECO:0000256" key="9">
    <source>
        <dbReference type="RuleBase" id="RU004169"/>
    </source>
</evidence>
<comment type="similarity">
    <text evidence="2 7 9">Belongs to the uroporphyrinogen decarboxylase family.</text>
</comment>
<keyword evidence="4 7" id="KW-0210">Decarboxylase</keyword>
<evidence type="ECO:0000259" key="10">
    <source>
        <dbReference type="PROSITE" id="PS00906"/>
    </source>
</evidence>
<evidence type="ECO:0000256" key="8">
    <source>
        <dbReference type="RuleBase" id="RU000554"/>
    </source>
</evidence>
<dbReference type="Gene3D" id="3.20.20.210">
    <property type="match status" value="1"/>
</dbReference>
<dbReference type="PROSITE" id="PS00906">
    <property type="entry name" value="UROD_1"/>
    <property type="match status" value="1"/>
</dbReference>
<feature type="binding site" evidence="7">
    <location>
        <position position="143"/>
    </location>
    <ligand>
        <name>substrate</name>
    </ligand>
</feature>
<evidence type="ECO:0000313" key="11">
    <source>
        <dbReference type="EMBL" id="KJV69371.1"/>
    </source>
</evidence>
<proteinExistence type="inferred from homology"/>
<accession>A0A0F3NNM8</accession>
<feature type="binding site" evidence="7">
    <location>
        <position position="310"/>
    </location>
    <ligand>
        <name>substrate</name>
    </ligand>
</feature>
<gene>
    <name evidence="7 11" type="primary">hemE</name>
    <name evidence="11" type="ORF">NLO413_0761</name>
</gene>
<dbReference type="SUPFAM" id="SSF51726">
    <property type="entry name" value="UROD/MetE-like"/>
    <property type="match status" value="1"/>
</dbReference>
<dbReference type="EMBL" id="LANX01000001">
    <property type="protein sequence ID" value="KJV69371.1"/>
    <property type="molecule type" value="Genomic_DNA"/>
</dbReference>
<comment type="function">
    <text evidence="7">Catalyzes the decarboxylation of four acetate groups of uroporphyrinogen-III to yield coproporphyrinogen-III.</text>
</comment>
<evidence type="ECO:0000256" key="7">
    <source>
        <dbReference type="HAMAP-Rule" id="MF_00218"/>
    </source>
</evidence>
<dbReference type="STRING" id="1359163.NLO413_0761"/>
<sequence length="336" mass="38863">MLKTITNKKRQERIPIWFMRQAGRYLPEYKKIRQEHDFMEICYNSKLIQELTMQPIERFDLDAAIIFSDIMVIPDILGCKVEFIKDFGPKLKTISHYLEINPIENATEKLEPIFNGIKRVKKLLHKNKSLIGFAGSPWTVATYMIGKENNFSKIKKMCYFDENNLENIINKITKLTIFYLIQQIKSGVDIIQLFDSHAGILTPKLFNKWVIEPTKKIVSHIRKEYPNIPIIGFPKGSGIMYKNFSEETGVSVTSIDYTIPITWARDNIKTVIQGNLDPFLLAYNKNNMLKEVEKIIKDSNNIPLIFNLGHGILPDTPIENIESMIEAVKKLAKTNH</sequence>